<dbReference type="GO" id="GO:0004252">
    <property type="term" value="F:serine-type endopeptidase activity"/>
    <property type="evidence" value="ECO:0007669"/>
    <property type="project" value="InterPro"/>
</dbReference>
<evidence type="ECO:0000256" key="1">
    <source>
        <dbReference type="ARBA" id="ARBA00007039"/>
    </source>
</evidence>
<accession>A0A0F9MCH6</accession>
<gene>
    <name evidence="3" type="ORF">LCGC14_1476620</name>
</gene>
<evidence type="ECO:0000313" key="3">
    <source>
        <dbReference type="EMBL" id="KKM66897.1"/>
    </source>
</evidence>
<feature type="compositionally biased region" description="Low complexity" evidence="2">
    <location>
        <begin position="201"/>
        <end position="210"/>
    </location>
</feature>
<sequence length="210" mass="23052">MISQMNEQLRRIVLAGFIKEDTAAQFLEQVTALECTDMVKPISIYIDTYGGNVDAALCMYDTMKACCCPIVTVGIGKVMSAGVLLLAAGDKGNRFITENTRVMIHEISGGTFGPISELEHSLAESHRMQDVYVSLLMKDIGKTKTRILKDMNAEKYMSAAEAVKYGIADKLVPTRKTTRKVAVKTSASRITQKSKTKKNKNTSATSKTKK</sequence>
<dbReference type="EMBL" id="LAZR01010447">
    <property type="protein sequence ID" value="KKM66897.1"/>
    <property type="molecule type" value="Genomic_DNA"/>
</dbReference>
<dbReference type="GO" id="GO:0004176">
    <property type="term" value="F:ATP-dependent peptidase activity"/>
    <property type="evidence" value="ECO:0007669"/>
    <property type="project" value="InterPro"/>
</dbReference>
<name>A0A0F9MCH6_9ZZZZ</name>
<comment type="caution">
    <text evidence="3">The sequence shown here is derived from an EMBL/GenBank/DDBJ whole genome shotgun (WGS) entry which is preliminary data.</text>
</comment>
<dbReference type="PRINTS" id="PR00127">
    <property type="entry name" value="CLPPROTEASEP"/>
</dbReference>
<feature type="region of interest" description="Disordered" evidence="2">
    <location>
        <begin position="178"/>
        <end position="210"/>
    </location>
</feature>
<dbReference type="GO" id="GO:0006515">
    <property type="term" value="P:protein quality control for misfolded or incompletely synthesized proteins"/>
    <property type="evidence" value="ECO:0007669"/>
    <property type="project" value="TreeGrafter"/>
</dbReference>
<dbReference type="InterPro" id="IPR001907">
    <property type="entry name" value="ClpP"/>
</dbReference>
<evidence type="ECO:0000256" key="2">
    <source>
        <dbReference type="SAM" id="MobiDB-lite"/>
    </source>
</evidence>
<protein>
    <recommendedName>
        <fullName evidence="4">ATP-dependent Clp protease proteolytic subunit</fullName>
    </recommendedName>
</protein>
<dbReference type="InterPro" id="IPR023562">
    <property type="entry name" value="ClpP/TepA"/>
</dbReference>
<proteinExistence type="inferred from homology"/>
<reference evidence="3" key="1">
    <citation type="journal article" date="2015" name="Nature">
        <title>Complex archaea that bridge the gap between prokaryotes and eukaryotes.</title>
        <authorList>
            <person name="Spang A."/>
            <person name="Saw J.H."/>
            <person name="Jorgensen S.L."/>
            <person name="Zaremba-Niedzwiedzka K."/>
            <person name="Martijn J."/>
            <person name="Lind A.E."/>
            <person name="van Eijk R."/>
            <person name="Schleper C."/>
            <person name="Guy L."/>
            <person name="Ettema T.J."/>
        </authorList>
    </citation>
    <scope>NUCLEOTIDE SEQUENCE</scope>
</reference>
<dbReference type="GO" id="GO:0009368">
    <property type="term" value="C:endopeptidase Clp complex"/>
    <property type="evidence" value="ECO:0007669"/>
    <property type="project" value="TreeGrafter"/>
</dbReference>
<dbReference type="AlphaFoldDB" id="A0A0F9MCH6"/>
<dbReference type="Gene3D" id="3.90.226.10">
    <property type="entry name" value="2-enoyl-CoA Hydratase, Chain A, domain 1"/>
    <property type="match status" value="1"/>
</dbReference>
<organism evidence="3">
    <name type="scientific">marine sediment metagenome</name>
    <dbReference type="NCBI Taxonomy" id="412755"/>
    <lineage>
        <taxon>unclassified sequences</taxon>
        <taxon>metagenomes</taxon>
        <taxon>ecological metagenomes</taxon>
    </lineage>
</organism>
<dbReference type="Pfam" id="PF00574">
    <property type="entry name" value="CLP_protease"/>
    <property type="match status" value="1"/>
</dbReference>
<dbReference type="CDD" id="cd07017">
    <property type="entry name" value="S14_ClpP_2"/>
    <property type="match status" value="1"/>
</dbReference>
<dbReference type="PANTHER" id="PTHR10381:SF11">
    <property type="entry name" value="ATP-DEPENDENT CLP PROTEASE PROTEOLYTIC SUBUNIT, MITOCHONDRIAL"/>
    <property type="match status" value="1"/>
</dbReference>
<dbReference type="SUPFAM" id="SSF52096">
    <property type="entry name" value="ClpP/crotonase"/>
    <property type="match status" value="1"/>
</dbReference>
<evidence type="ECO:0008006" key="4">
    <source>
        <dbReference type="Google" id="ProtNLM"/>
    </source>
</evidence>
<dbReference type="PANTHER" id="PTHR10381">
    <property type="entry name" value="ATP-DEPENDENT CLP PROTEASE PROTEOLYTIC SUBUNIT"/>
    <property type="match status" value="1"/>
</dbReference>
<comment type="similarity">
    <text evidence="1">Belongs to the peptidase S14 family.</text>
</comment>
<dbReference type="InterPro" id="IPR029045">
    <property type="entry name" value="ClpP/crotonase-like_dom_sf"/>
</dbReference>
<dbReference type="GO" id="GO:0051117">
    <property type="term" value="F:ATPase binding"/>
    <property type="evidence" value="ECO:0007669"/>
    <property type="project" value="TreeGrafter"/>
</dbReference>